<dbReference type="AlphaFoldDB" id="A0A2H0W859"/>
<evidence type="ECO:0000256" key="5">
    <source>
        <dbReference type="HAMAP-Rule" id="MF_00374"/>
    </source>
</evidence>
<evidence type="ECO:0000256" key="1">
    <source>
        <dbReference type="ARBA" id="ARBA00009254"/>
    </source>
</evidence>
<evidence type="ECO:0000313" key="7">
    <source>
        <dbReference type="Proteomes" id="UP000231382"/>
    </source>
</evidence>
<dbReference type="InterPro" id="IPR036049">
    <property type="entry name" value="Ribosomal_uL29_sf"/>
</dbReference>
<dbReference type="GO" id="GO:1990904">
    <property type="term" value="C:ribonucleoprotein complex"/>
    <property type="evidence" value="ECO:0007669"/>
    <property type="project" value="UniProtKB-KW"/>
</dbReference>
<name>A0A2H0W859_9BACT</name>
<dbReference type="GO" id="GO:0003735">
    <property type="term" value="F:structural constituent of ribosome"/>
    <property type="evidence" value="ECO:0007669"/>
    <property type="project" value="InterPro"/>
</dbReference>
<gene>
    <name evidence="5 6" type="primary">rpmC</name>
    <name evidence="6" type="ORF">COT78_02455</name>
</gene>
<dbReference type="Gene3D" id="1.10.287.310">
    <property type="match status" value="1"/>
</dbReference>
<proteinExistence type="inferred from homology"/>
<evidence type="ECO:0000256" key="2">
    <source>
        <dbReference type="ARBA" id="ARBA00022980"/>
    </source>
</evidence>
<comment type="similarity">
    <text evidence="1 5">Belongs to the universal ribosomal protein uL29 family.</text>
</comment>
<evidence type="ECO:0000256" key="4">
    <source>
        <dbReference type="ARBA" id="ARBA00035204"/>
    </source>
</evidence>
<dbReference type="GO" id="GO:0006412">
    <property type="term" value="P:translation"/>
    <property type="evidence" value="ECO:0007669"/>
    <property type="project" value="UniProtKB-UniRule"/>
</dbReference>
<dbReference type="PROSITE" id="PS00579">
    <property type="entry name" value="RIBOSOMAL_L29"/>
    <property type="match status" value="1"/>
</dbReference>
<evidence type="ECO:0000256" key="3">
    <source>
        <dbReference type="ARBA" id="ARBA00023274"/>
    </source>
</evidence>
<comment type="caution">
    <text evidence="6">The sequence shown here is derived from an EMBL/GenBank/DDBJ whole genome shotgun (WGS) entry which is preliminary data.</text>
</comment>
<evidence type="ECO:0000313" key="6">
    <source>
        <dbReference type="EMBL" id="PIS07537.1"/>
    </source>
</evidence>
<accession>A0A2H0W859</accession>
<dbReference type="EMBL" id="PEZW01000018">
    <property type="protein sequence ID" value="PIS07537.1"/>
    <property type="molecule type" value="Genomic_DNA"/>
</dbReference>
<dbReference type="Pfam" id="PF00831">
    <property type="entry name" value="Ribosomal_L29"/>
    <property type="match status" value="1"/>
</dbReference>
<sequence>MKTVEEITKYREMKVEQLQALILEMKKELAMNTLKIKAGKLSNSAVISKTRKNLARALTILSQKEME</sequence>
<dbReference type="GO" id="GO:0005840">
    <property type="term" value="C:ribosome"/>
    <property type="evidence" value="ECO:0007669"/>
    <property type="project" value="UniProtKB-KW"/>
</dbReference>
<dbReference type="NCBIfam" id="TIGR00012">
    <property type="entry name" value="L29"/>
    <property type="match status" value="1"/>
</dbReference>
<keyword evidence="3 5" id="KW-0687">Ribonucleoprotein</keyword>
<dbReference type="HAMAP" id="MF_00374">
    <property type="entry name" value="Ribosomal_uL29"/>
    <property type="match status" value="1"/>
</dbReference>
<dbReference type="Proteomes" id="UP000231382">
    <property type="component" value="Unassembled WGS sequence"/>
</dbReference>
<organism evidence="6 7">
    <name type="scientific">Candidatus Berkelbacteria bacterium CG10_big_fil_rev_8_21_14_0_10_43_13</name>
    <dbReference type="NCBI Taxonomy" id="1974514"/>
    <lineage>
        <taxon>Bacteria</taxon>
        <taxon>Candidatus Berkelbacteria</taxon>
    </lineage>
</organism>
<reference evidence="7" key="1">
    <citation type="submission" date="2017-09" db="EMBL/GenBank/DDBJ databases">
        <title>Depth-based differentiation of microbial function through sediment-hosted aquifers and enrichment of novel symbionts in the deep terrestrial subsurface.</title>
        <authorList>
            <person name="Probst A.J."/>
            <person name="Ladd B."/>
            <person name="Jarett J.K."/>
            <person name="Geller-Mcgrath D.E."/>
            <person name="Sieber C.M.K."/>
            <person name="Emerson J.B."/>
            <person name="Anantharaman K."/>
            <person name="Thomas B.C."/>
            <person name="Malmstrom R."/>
            <person name="Stieglmeier M."/>
            <person name="Klingl A."/>
            <person name="Woyke T."/>
            <person name="Ryan C.M."/>
            <person name="Banfield J.F."/>
        </authorList>
    </citation>
    <scope>NUCLEOTIDE SEQUENCE [LARGE SCALE GENOMIC DNA]</scope>
</reference>
<dbReference type="InterPro" id="IPR018254">
    <property type="entry name" value="Ribosomal_uL29_CS"/>
</dbReference>
<keyword evidence="2 5" id="KW-0689">Ribosomal protein</keyword>
<dbReference type="SUPFAM" id="SSF46561">
    <property type="entry name" value="Ribosomal protein L29 (L29p)"/>
    <property type="match status" value="1"/>
</dbReference>
<protein>
    <recommendedName>
        <fullName evidence="4 5">Large ribosomal subunit protein uL29</fullName>
    </recommendedName>
</protein>
<dbReference type="InterPro" id="IPR001854">
    <property type="entry name" value="Ribosomal_uL29"/>
</dbReference>